<dbReference type="GO" id="GO:0016757">
    <property type="term" value="F:glycosyltransferase activity"/>
    <property type="evidence" value="ECO:0007669"/>
    <property type="project" value="UniProtKB-KW"/>
</dbReference>
<dbReference type="STRING" id="1650663.GCA_001486665_00762"/>
<gene>
    <name evidence="5" type="ORF">EDD77_12055</name>
</gene>
<evidence type="ECO:0000313" key="5">
    <source>
        <dbReference type="EMBL" id="TCL54723.1"/>
    </source>
</evidence>
<dbReference type="InterPro" id="IPR001296">
    <property type="entry name" value="Glyco_trans_1"/>
</dbReference>
<dbReference type="OrthoDB" id="139410at2"/>
<keyword evidence="3" id="KW-0732">Signal</keyword>
<evidence type="ECO:0000256" key="2">
    <source>
        <dbReference type="ARBA" id="ARBA00022679"/>
    </source>
</evidence>
<keyword evidence="1" id="KW-0328">Glycosyltransferase</keyword>
<protein>
    <submittedName>
        <fullName evidence="5">Glycosyl transferase family 1</fullName>
    </submittedName>
</protein>
<dbReference type="Pfam" id="PF00534">
    <property type="entry name" value="Glycos_transf_1"/>
    <property type="match status" value="1"/>
</dbReference>
<dbReference type="RefSeq" id="WP_058963252.1">
    <property type="nucleotide sequence ID" value="NZ_CABKVM010000013.1"/>
</dbReference>
<organism evidence="5 6">
    <name type="scientific">Allofournierella massiliensis</name>
    <dbReference type="NCBI Taxonomy" id="1650663"/>
    <lineage>
        <taxon>Bacteria</taxon>
        <taxon>Bacillati</taxon>
        <taxon>Bacillota</taxon>
        <taxon>Clostridia</taxon>
        <taxon>Eubacteriales</taxon>
        <taxon>Oscillospiraceae</taxon>
        <taxon>Allofournierella</taxon>
    </lineage>
</organism>
<dbReference type="EMBL" id="SLUM01000020">
    <property type="protein sequence ID" value="TCL54723.1"/>
    <property type="molecule type" value="Genomic_DNA"/>
</dbReference>
<feature type="domain" description="Glycosyl transferase family 1" evidence="4">
    <location>
        <begin position="229"/>
        <end position="391"/>
    </location>
</feature>
<dbReference type="CDD" id="cd03801">
    <property type="entry name" value="GT4_PimA-like"/>
    <property type="match status" value="1"/>
</dbReference>
<evidence type="ECO:0000259" key="4">
    <source>
        <dbReference type="Pfam" id="PF00534"/>
    </source>
</evidence>
<accession>A0A4R1QP99</accession>
<comment type="caution">
    <text evidence="5">The sequence shown here is derived from an EMBL/GenBank/DDBJ whole genome shotgun (WGS) entry which is preliminary data.</text>
</comment>
<name>A0A4R1QP99_9FIRM</name>
<feature type="signal peptide" evidence="3">
    <location>
        <begin position="1"/>
        <end position="17"/>
    </location>
</feature>
<sequence>MKVLWLLNFLPAPLARALDLPVQASGSWVTALYQAMAQQPVEIILCAHNFAVTRTERREIDDTVYWAFPTAEGASALKKVLDAEQPELVQVFGTENDHPVWALETFDPEKVLIYIQGLAGPCGEHMADGLPERFLRRQPLKETVTARFGGATVYQLRQRLLDQGEAEKKVFALARNVLGRTEWDKAFTASVNPQARYYKLNEILRAPFYSGGWQRDPLRRPRIFVSQGNTPLKGLHRVIEALPAIAARYPDVQVDVAGWPPPRKGALLQPVMNWLAEYPGYLDQLARRLGVADRIRYTGVLNAEAMKTCFLQSSVFLLPSSLENSPNSLGEAMLLGMPCAAANVGGVPSMLEDKKEGLLFDPARPDQMAQAVLALLDDPAGAEAMGKAARTRAMADHDPKAIAAAQMALYNQLCGTKEAKP</sequence>
<proteinExistence type="predicted"/>
<reference evidence="5 6" key="1">
    <citation type="submission" date="2019-03" db="EMBL/GenBank/DDBJ databases">
        <title>Genomic Encyclopedia of Type Strains, Phase IV (KMG-IV): sequencing the most valuable type-strain genomes for metagenomic binning, comparative biology and taxonomic classification.</title>
        <authorList>
            <person name="Goeker M."/>
        </authorList>
    </citation>
    <scope>NUCLEOTIDE SEQUENCE [LARGE SCALE GENOMIC DNA]</scope>
    <source>
        <strain evidence="5 6">DSM 100451</strain>
    </source>
</reference>
<dbReference type="PANTHER" id="PTHR12526">
    <property type="entry name" value="GLYCOSYLTRANSFERASE"/>
    <property type="match status" value="1"/>
</dbReference>
<dbReference type="PANTHER" id="PTHR12526:SF510">
    <property type="entry name" value="D-INOSITOL 3-PHOSPHATE GLYCOSYLTRANSFERASE"/>
    <property type="match status" value="1"/>
</dbReference>
<evidence type="ECO:0000256" key="3">
    <source>
        <dbReference type="SAM" id="SignalP"/>
    </source>
</evidence>
<feature type="chain" id="PRO_5038511841" evidence="3">
    <location>
        <begin position="18"/>
        <end position="421"/>
    </location>
</feature>
<evidence type="ECO:0000256" key="1">
    <source>
        <dbReference type="ARBA" id="ARBA00022676"/>
    </source>
</evidence>
<keyword evidence="2 5" id="KW-0808">Transferase</keyword>
<dbReference type="Gene3D" id="3.40.50.2000">
    <property type="entry name" value="Glycogen Phosphorylase B"/>
    <property type="match status" value="1"/>
</dbReference>
<dbReference type="Proteomes" id="UP000295184">
    <property type="component" value="Unassembled WGS sequence"/>
</dbReference>
<evidence type="ECO:0000313" key="6">
    <source>
        <dbReference type="Proteomes" id="UP000295184"/>
    </source>
</evidence>
<dbReference type="AlphaFoldDB" id="A0A4R1QP99"/>
<dbReference type="SUPFAM" id="SSF53756">
    <property type="entry name" value="UDP-Glycosyltransferase/glycogen phosphorylase"/>
    <property type="match status" value="1"/>
</dbReference>